<dbReference type="Proteomes" id="UP000036959">
    <property type="component" value="Unassembled WGS sequence"/>
</dbReference>
<dbReference type="PATRIC" id="fig|242163.4.peg.2099"/>
<dbReference type="RefSeq" id="WP_050452466.1">
    <property type="nucleotide sequence ID" value="NZ_LFJJ01000017.1"/>
</dbReference>
<protein>
    <submittedName>
        <fullName evidence="1">Uncharacterized protein</fullName>
    </submittedName>
</protein>
<comment type="caution">
    <text evidence="1">The sequence shown here is derived from an EMBL/GenBank/DDBJ whole genome shotgun (WGS) entry which is preliminary data.</text>
</comment>
<evidence type="ECO:0000313" key="2">
    <source>
        <dbReference type="Proteomes" id="UP000036959"/>
    </source>
</evidence>
<proteinExistence type="predicted"/>
<organism evidence="1 2">
    <name type="scientific">Candidatus Burkholderia verschuerenii</name>
    <dbReference type="NCBI Taxonomy" id="242163"/>
    <lineage>
        <taxon>Bacteria</taxon>
        <taxon>Pseudomonadati</taxon>
        <taxon>Pseudomonadota</taxon>
        <taxon>Betaproteobacteria</taxon>
        <taxon>Burkholderiales</taxon>
        <taxon>Burkholderiaceae</taxon>
        <taxon>Burkholderia</taxon>
    </lineage>
</organism>
<keyword evidence="2" id="KW-1185">Reference proteome</keyword>
<name>A0A0L0MFX3_9BURK</name>
<gene>
    <name evidence="1" type="ORF">BVER_06248c</name>
</gene>
<dbReference type="OrthoDB" id="9130836at2"/>
<accession>A0A0L0MFX3</accession>
<reference evidence="2" key="1">
    <citation type="submission" date="2015-06" db="EMBL/GenBank/DDBJ databases">
        <title>Comparative genomics of Burkholderia leaf nodule symbionts.</title>
        <authorList>
            <person name="Carlier A."/>
            <person name="Eberl L."/>
            <person name="Pinto-Carbo M."/>
        </authorList>
    </citation>
    <scope>NUCLEOTIDE SEQUENCE [LARGE SCALE GENOMIC DNA]</scope>
    <source>
        <strain evidence="2">UZHbot4</strain>
    </source>
</reference>
<evidence type="ECO:0000313" key="1">
    <source>
        <dbReference type="EMBL" id="KND61567.1"/>
    </source>
</evidence>
<dbReference type="EMBL" id="LFJJ01000017">
    <property type="protein sequence ID" value="KND61567.1"/>
    <property type="molecule type" value="Genomic_DNA"/>
</dbReference>
<sequence length="128" mass="14373">MALSKNENKQFGDKCLPFVVKSVASDFGFDFHVCPRQMSVSPTMGLHITAHRQKDAKQSFPLNVFVYWQPSGVRRFLTHIDRPIAAARAGELIPHEIKRVLDQTGVDFAGRSQAKGEVINIELHDITI</sequence>
<dbReference type="AlphaFoldDB" id="A0A0L0MFX3"/>